<dbReference type="FunCoup" id="E4X3E8">
    <property type="interactions" value="35"/>
</dbReference>
<keyword evidence="4" id="KW-0238">DNA-binding</keyword>
<protein>
    <recommendedName>
        <fullName evidence="10">TATA box-binding protein-like 1</fullName>
    </recommendedName>
</protein>
<sequence length="342" mass="38897">MDLIDDSVFGTSDGVSDVCYDQGYGSNIDFLTEPSYGTEPSYEVKTEDSPISYGNDNNFLSYGQPQHVNIFHNQHIQYNQNHNQNQQQFHHQQQNGGFHQEVKTEPEPEEVKLEDDPDFKKCKPCITISNVVSNFRCRCHLNLRLIAAKTKHVVYKRDQGKLMMKLRQPQMMANIWSSGKIVCQGAKSEQDAKKGSRTFARMIQQSGFPNVKVSNYRVVNVLGNCRVPFALDIMQFSIENSGPNLTYEPELHPAVTFRPGNGATVKIFSTGALTILGRNVEIVEKALDLSYPLLYPFRRDVPQDNIIDAEKDVIEDQEAFDECLERCRDGQAYLKKVLQGEF</sequence>
<dbReference type="PANTHER" id="PTHR10126">
    <property type="entry name" value="TATA-BOX BINDING PROTEIN"/>
    <property type="match status" value="1"/>
</dbReference>
<evidence type="ECO:0008006" key="10">
    <source>
        <dbReference type="Google" id="ProtNLM"/>
    </source>
</evidence>
<feature type="compositionally biased region" description="Low complexity" evidence="7">
    <location>
        <begin position="84"/>
        <end position="99"/>
    </location>
</feature>
<comment type="subcellular location">
    <subcellularLocation>
        <location evidence="1">Nucleus</location>
    </subcellularLocation>
</comment>
<dbReference type="InterPro" id="IPR012295">
    <property type="entry name" value="TBP_dom_sf"/>
</dbReference>
<keyword evidence="6" id="KW-0539">Nucleus</keyword>
<keyword evidence="3" id="KW-0805">Transcription regulation</keyword>
<dbReference type="PRINTS" id="PR00686">
    <property type="entry name" value="TIFACTORIID"/>
</dbReference>
<dbReference type="Proteomes" id="UP000001307">
    <property type="component" value="Unassembled WGS sequence"/>
</dbReference>
<proteinExistence type="inferred from homology"/>
<dbReference type="Pfam" id="PF00352">
    <property type="entry name" value="TBP"/>
    <property type="match status" value="2"/>
</dbReference>
<dbReference type="EMBL" id="FN653023">
    <property type="protein sequence ID" value="CBY18152.1"/>
    <property type="molecule type" value="Genomic_DNA"/>
</dbReference>
<feature type="region of interest" description="Disordered" evidence="7">
    <location>
        <begin position="84"/>
        <end position="116"/>
    </location>
</feature>
<evidence type="ECO:0000256" key="4">
    <source>
        <dbReference type="ARBA" id="ARBA00023125"/>
    </source>
</evidence>
<evidence type="ECO:0000256" key="3">
    <source>
        <dbReference type="ARBA" id="ARBA00023015"/>
    </source>
</evidence>
<dbReference type="Gene3D" id="3.30.310.10">
    <property type="entry name" value="TATA-Binding Protein"/>
    <property type="match status" value="2"/>
</dbReference>
<dbReference type="OrthoDB" id="2127950at2759"/>
<accession>E4X3E8</accession>
<name>E4X3E8_OIKDI</name>
<dbReference type="AlphaFoldDB" id="E4X3E8"/>
<dbReference type="GO" id="GO:0003677">
    <property type="term" value="F:DNA binding"/>
    <property type="evidence" value="ECO:0007669"/>
    <property type="project" value="UniProtKB-KW"/>
</dbReference>
<evidence type="ECO:0000256" key="2">
    <source>
        <dbReference type="ARBA" id="ARBA00005560"/>
    </source>
</evidence>
<reference evidence="8" key="1">
    <citation type="journal article" date="2010" name="Science">
        <title>Plasticity of animal genome architecture unmasked by rapid evolution of a pelagic tunicate.</title>
        <authorList>
            <person name="Denoeud F."/>
            <person name="Henriet S."/>
            <person name="Mungpakdee S."/>
            <person name="Aury J.M."/>
            <person name="Da Silva C."/>
            <person name="Brinkmann H."/>
            <person name="Mikhaleva J."/>
            <person name="Olsen L.C."/>
            <person name="Jubin C."/>
            <person name="Canestro C."/>
            <person name="Bouquet J.M."/>
            <person name="Danks G."/>
            <person name="Poulain J."/>
            <person name="Campsteijn C."/>
            <person name="Adamski M."/>
            <person name="Cross I."/>
            <person name="Yadetie F."/>
            <person name="Muffato M."/>
            <person name="Louis A."/>
            <person name="Butcher S."/>
            <person name="Tsagkogeorga G."/>
            <person name="Konrad A."/>
            <person name="Singh S."/>
            <person name="Jensen M.F."/>
            <person name="Cong E.H."/>
            <person name="Eikeseth-Otteraa H."/>
            <person name="Noel B."/>
            <person name="Anthouard V."/>
            <person name="Porcel B.M."/>
            <person name="Kachouri-Lafond R."/>
            <person name="Nishino A."/>
            <person name="Ugolini M."/>
            <person name="Chourrout P."/>
            <person name="Nishida H."/>
            <person name="Aasland R."/>
            <person name="Huzurbazar S."/>
            <person name="Westhof E."/>
            <person name="Delsuc F."/>
            <person name="Lehrach H."/>
            <person name="Reinhardt R."/>
            <person name="Weissenbach J."/>
            <person name="Roy S.W."/>
            <person name="Artiguenave F."/>
            <person name="Postlethwait J.H."/>
            <person name="Manak J.R."/>
            <person name="Thompson E.M."/>
            <person name="Jaillon O."/>
            <person name="Du Pasquier L."/>
            <person name="Boudinot P."/>
            <person name="Liberles D.A."/>
            <person name="Volff J.N."/>
            <person name="Philippe H."/>
            <person name="Lenhard B."/>
            <person name="Roest Crollius H."/>
            <person name="Wincker P."/>
            <person name="Chourrout D."/>
        </authorList>
    </citation>
    <scope>NUCLEOTIDE SEQUENCE [LARGE SCALE GENOMIC DNA]</scope>
</reference>
<evidence type="ECO:0000256" key="1">
    <source>
        <dbReference type="ARBA" id="ARBA00004123"/>
    </source>
</evidence>
<keyword evidence="5" id="KW-0804">Transcription</keyword>
<dbReference type="SUPFAM" id="SSF55945">
    <property type="entry name" value="TATA-box binding protein-like"/>
    <property type="match status" value="2"/>
</dbReference>
<evidence type="ECO:0000313" key="8">
    <source>
        <dbReference type="EMBL" id="CBY18152.1"/>
    </source>
</evidence>
<gene>
    <name evidence="8" type="ORF">GSOID_T00017789001</name>
</gene>
<evidence type="ECO:0000256" key="7">
    <source>
        <dbReference type="SAM" id="MobiDB-lite"/>
    </source>
</evidence>
<feature type="compositionally biased region" description="Basic and acidic residues" evidence="7">
    <location>
        <begin position="100"/>
        <end position="111"/>
    </location>
</feature>
<dbReference type="GO" id="GO:0005634">
    <property type="term" value="C:nucleus"/>
    <property type="evidence" value="ECO:0007669"/>
    <property type="project" value="UniProtKB-SubCell"/>
</dbReference>
<dbReference type="InParanoid" id="E4X3E8"/>
<evidence type="ECO:0000256" key="6">
    <source>
        <dbReference type="ARBA" id="ARBA00023242"/>
    </source>
</evidence>
<dbReference type="InterPro" id="IPR000814">
    <property type="entry name" value="TBP"/>
</dbReference>
<keyword evidence="9" id="KW-1185">Reference proteome</keyword>
<organism evidence="8">
    <name type="scientific">Oikopleura dioica</name>
    <name type="common">Tunicate</name>
    <dbReference type="NCBI Taxonomy" id="34765"/>
    <lineage>
        <taxon>Eukaryota</taxon>
        <taxon>Metazoa</taxon>
        <taxon>Chordata</taxon>
        <taxon>Tunicata</taxon>
        <taxon>Appendicularia</taxon>
        <taxon>Copelata</taxon>
        <taxon>Oikopleuridae</taxon>
        <taxon>Oikopleura</taxon>
    </lineage>
</organism>
<evidence type="ECO:0000313" key="9">
    <source>
        <dbReference type="Proteomes" id="UP000001307"/>
    </source>
</evidence>
<dbReference type="FunFam" id="3.30.310.10:FF:000005">
    <property type="entry name" value="TATA box-binding protein-like 1"/>
    <property type="match status" value="1"/>
</dbReference>
<evidence type="ECO:0000256" key="5">
    <source>
        <dbReference type="ARBA" id="ARBA00023163"/>
    </source>
</evidence>
<dbReference type="GO" id="GO:0006352">
    <property type="term" value="P:DNA-templated transcription initiation"/>
    <property type="evidence" value="ECO:0007669"/>
    <property type="project" value="InterPro"/>
</dbReference>
<comment type="similarity">
    <text evidence="2">Belongs to the TBP family.</text>
</comment>